<evidence type="ECO:0000256" key="1">
    <source>
        <dbReference type="SAM" id="Coils"/>
    </source>
</evidence>
<keyword evidence="1" id="KW-0175">Coiled coil</keyword>
<dbReference type="RefSeq" id="WP_266085363.1">
    <property type="nucleotide sequence ID" value="NZ_RKLV01000001.1"/>
</dbReference>
<evidence type="ECO:0000313" key="4">
    <source>
        <dbReference type="Proteomes" id="UP001149411"/>
    </source>
</evidence>
<name>A0A9Q4C0S4_9EURY</name>
<dbReference type="EMBL" id="RKLV01000001">
    <property type="protein sequence ID" value="MCX2817857.1"/>
    <property type="molecule type" value="Genomic_DNA"/>
</dbReference>
<proteinExistence type="predicted"/>
<gene>
    <name evidence="3" type="ORF">EGH25_00555</name>
</gene>
<dbReference type="Proteomes" id="UP001149411">
    <property type="component" value="Unassembled WGS sequence"/>
</dbReference>
<feature type="region of interest" description="Disordered" evidence="2">
    <location>
        <begin position="332"/>
        <end position="354"/>
    </location>
</feature>
<dbReference type="AlphaFoldDB" id="A0A9Q4C0S4"/>
<keyword evidence="4" id="KW-1185">Reference proteome</keyword>
<comment type="caution">
    <text evidence="3">The sequence shown here is derived from an EMBL/GenBank/DDBJ whole genome shotgun (WGS) entry which is preliminary data.</text>
</comment>
<dbReference type="InterPro" id="IPR055542">
    <property type="entry name" value="DUF7118"/>
</dbReference>
<dbReference type="Pfam" id="PF23432">
    <property type="entry name" value="DUF7118"/>
    <property type="match status" value="1"/>
</dbReference>
<accession>A0A9Q4C0S4</accession>
<feature type="compositionally biased region" description="Basic and acidic residues" evidence="2">
    <location>
        <begin position="334"/>
        <end position="354"/>
    </location>
</feature>
<evidence type="ECO:0000256" key="2">
    <source>
        <dbReference type="SAM" id="MobiDB-lite"/>
    </source>
</evidence>
<organism evidence="3 4">
    <name type="scientific">Halorutilus salinus</name>
    <dbReference type="NCBI Taxonomy" id="2487751"/>
    <lineage>
        <taxon>Archaea</taxon>
        <taxon>Methanobacteriati</taxon>
        <taxon>Methanobacteriota</taxon>
        <taxon>Stenosarchaea group</taxon>
        <taxon>Halobacteria</taxon>
        <taxon>Halorutilales</taxon>
        <taxon>Halorutilaceae</taxon>
        <taxon>Halorutilus</taxon>
    </lineage>
</organism>
<feature type="coiled-coil region" evidence="1">
    <location>
        <begin position="116"/>
        <end position="150"/>
    </location>
</feature>
<sequence length="354" mass="40343">MESIEEYREVRSEVREVGEEKAERTRELYRRIDDAFDEYREDATGHGEFRRFVEFQNIVIDIEEGIGDVYGAEDIETALSRLDANTLRDKHFRRANDDLSDVRSFVETYERYLELGDSLGDELNDLEHRADELEREITAKEDALRKAREAEGVDVSALREAVEGYNERLRDDFGSFVRDAPAVEVARLGERTHDAPLVDDAPVEEGTAARLARYVDDETVDRVLELAGSSDAKLSHYVDDTDGFREAVPHTYFETAGAERFELSYGSEGVVLRRAEELISLVRGFAEDGTVTALRRVRDMAANGDYGEMRRALVAREEAGAGVDELQDELDELREEKEEVEERTAELRELLDEA</sequence>
<reference evidence="3" key="1">
    <citation type="submission" date="2022-09" db="EMBL/GenBank/DDBJ databases">
        <title>Haloadaptaus new haloarchaeum isolated from saline soil.</title>
        <authorList>
            <person name="Duran-Viseras A."/>
            <person name="Sanchez-Porro C."/>
            <person name="Ventosa A."/>
        </authorList>
    </citation>
    <scope>NUCLEOTIDE SEQUENCE</scope>
    <source>
        <strain evidence="3">F3-133</strain>
    </source>
</reference>
<evidence type="ECO:0000313" key="3">
    <source>
        <dbReference type="EMBL" id="MCX2817857.1"/>
    </source>
</evidence>
<protein>
    <submittedName>
        <fullName evidence="3">Uncharacterized protein</fullName>
    </submittedName>
</protein>